<dbReference type="InterPro" id="IPR036637">
    <property type="entry name" value="Phosphohistidine_dom_sf"/>
</dbReference>
<dbReference type="Gene3D" id="1.10.274.10">
    <property type="entry name" value="PtsI, HPr-binding domain"/>
    <property type="match status" value="1"/>
</dbReference>
<evidence type="ECO:0000256" key="15">
    <source>
        <dbReference type="ARBA" id="ARBA00022842"/>
    </source>
</evidence>
<dbReference type="SUPFAM" id="SSF52009">
    <property type="entry name" value="Phosphohistidine domain"/>
    <property type="match status" value="1"/>
</dbReference>
<dbReference type="InterPro" id="IPR050499">
    <property type="entry name" value="PEP-utilizing_PTS_enzyme"/>
</dbReference>
<keyword evidence="22" id="KW-1185">Reference proteome</keyword>
<evidence type="ECO:0000256" key="5">
    <source>
        <dbReference type="ARBA" id="ARBA00007837"/>
    </source>
</evidence>
<comment type="subcellular location">
    <subcellularLocation>
        <location evidence="4 17">Cytoplasm</location>
    </subcellularLocation>
</comment>
<proteinExistence type="inferred from homology"/>
<dbReference type="PANTHER" id="PTHR46244:SF3">
    <property type="entry name" value="PHOSPHOENOLPYRUVATE-PROTEIN PHOSPHOTRANSFERASE"/>
    <property type="match status" value="1"/>
</dbReference>
<evidence type="ECO:0000256" key="1">
    <source>
        <dbReference type="ARBA" id="ARBA00000683"/>
    </source>
</evidence>
<dbReference type="InterPro" id="IPR040442">
    <property type="entry name" value="Pyrv_kinase-like_dom_sf"/>
</dbReference>
<evidence type="ECO:0000313" key="22">
    <source>
        <dbReference type="Proteomes" id="UP001623660"/>
    </source>
</evidence>
<feature type="domain" description="PEP-utilising enzyme C-terminal" evidence="19">
    <location>
        <begin position="249"/>
        <end position="536"/>
    </location>
</feature>
<dbReference type="PANTHER" id="PTHR46244">
    <property type="entry name" value="PHOSPHOENOLPYRUVATE-PROTEIN PHOSPHOTRANSFERASE"/>
    <property type="match status" value="1"/>
</dbReference>
<evidence type="ECO:0000256" key="12">
    <source>
        <dbReference type="ARBA" id="ARBA00022683"/>
    </source>
</evidence>
<comment type="cofactor">
    <cofactor evidence="2 17">
        <name>Mg(2+)</name>
        <dbReference type="ChEBI" id="CHEBI:18420"/>
    </cofactor>
</comment>
<dbReference type="GO" id="GO:0008965">
    <property type="term" value="F:phosphoenolpyruvate-protein phosphotransferase activity"/>
    <property type="evidence" value="ECO:0007669"/>
    <property type="project" value="UniProtKB-EC"/>
</dbReference>
<dbReference type="PIRSF" id="PIRSF000732">
    <property type="entry name" value="PTS_enzyme_I"/>
    <property type="match status" value="1"/>
</dbReference>
<dbReference type="InterPro" id="IPR008279">
    <property type="entry name" value="PEP-util_enz_mobile_dom"/>
</dbReference>
<dbReference type="InterPro" id="IPR036618">
    <property type="entry name" value="PtsI_HPr-bd_sf"/>
</dbReference>
<evidence type="ECO:0000256" key="11">
    <source>
        <dbReference type="ARBA" id="ARBA00022679"/>
    </source>
</evidence>
<keyword evidence="10 17" id="KW-0762">Sugar transport</keyword>
<evidence type="ECO:0000256" key="13">
    <source>
        <dbReference type="ARBA" id="ARBA00022723"/>
    </source>
</evidence>
<evidence type="ECO:0000259" key="18">
    <source>
        <dbReference type="Pfam" id="PF00391"/>
    </source>
</evidence>
<evidence type="ECO:0000256" key="9">
    <source>
        <dbReference type="ARBA" id="ARBA00022490"/>
    </source>
</evidence>
<evidence type="ECO:0000256" key="17">
    <source>
        <dbReference type="PIRNR" id="PIRNR000732"/>
    </source>
</evidence>
<evidence type="ECO:0000256" key="2">
    <source>
        <dbReference type="ARBA" id="ARBA00001946"/>
    </source>
</evidence>
<evidence type="ECO:0000256" key="6">
    <source>
        <dbReference type="ARBA" id="ARBA00012232"/>
    </source>
</evidence>
<evidence type="ECO:0000256" key="14">
    <source>
        <dbReference type="ARBA" id="ARBA00022777"/>
    </source>
</evidence>
<dbReference type="InterPro" id="IPR015813">
    <property type="entry name" value="Pyrv/PenolPyrv_kinase-like_dom"/>
</dbReference>
<dbReference type="InterPro" id="IPR023151">
    <property type="entry name" value="PEP_util_CS"/>
</dbReference>
<protein>
    <recommendedName>
        <fullName evidence="7 17">Phosphoenolpyruvate-protein phosphotransferase</fullName>
        <ecNumber evidence="6 17">2.7.3.9</ecNumber>
    </recommendedName>
    <alternativeName>
        <fullName evidence="16 17">Phosphotransferase system, enzyme I</fullName>
    </alternativeName>
</protein>
<keyword evidence="14 17" id="KW-0418">Kinase</keyword>
<name>A0ABW8SJF0_9CLOT</name>
<gene>
    <name evidence="21" type="primary">ptsP</name>
    <name evidence="21" type="ORF">ACJDU8_11215</name>
</gene>
<evidence type="ECO:0000256" key="16">
    <source>
        <dbReference type="ARBA" id="ARBA00033235"/>
    </source>
</evidence>
<evidence type="ECO:0000259" key="20">
    <source>
        <dbReference type="Pfam" id="PF05524"/>
    </source>
</evidence>
<comment type="caution">
    <text evidence="21">The sequence shown here is derived from an EMBL/GenBank/DDBJ whole genome shotgun (WGS) entry which is preliminary data.</text>
</comment>
<evidence type="ECO:0000256" key="3">
    <source>
        <dbReference type="ARBA" id="ARBA00002728"/>
    </source>
</evidence>
<dbReference type="Gene3D" id="3.50.30.10">
    <property type="entry name" value="Phosphohistidine domain"/>
    <property type="match status" value="1"/>
</dbReference>
<dbReference type="InterPro" id="IPR000121">
    <property type="entry name" value="PEP_util_C"/>
</dbReference>
<organism evidence="21 22">
    <name type="scientific">Candidatus Clostridium eludens</name>
    <dbReference type="NCBI Taxonomy" id="3381663"/>
    <lineage>
        <taxon>Bacteria</taxon>
        <taxon>Bacillati</taxon>
        <taxon>Bacillota</taxon>
        <taxon>Clostridia</taxon>
        <taxon>Eubacteriales</taxon>
        <taxon>Clostridiaceae</taxon>
        <taxon>Clostridium</taxon>
    </lineage>
</organism>
<dbReference type="EC" id="2.7.3.9" evidence="6 17"/>
<keyword evidence="9 17" id="KW-0963">Cytoplasm</keyword>
<evidence type="ECO:0000256" key="10">
    <source>
        <dbReference type="ARBA" id="ARBA00022597"/>
    </source>
</evidence>
<dbReference type="InterPro" id="IPR008731">
    <property type="entry name" value="PTS_EIN"/>
</dbReference>
<feature type="domain" description="Phosphotransferase system enzyme I N-terminal" evidence="20">
    <location>
        <begin position="3"/>
        <end position="124"/>
    </location>
</feature>
<keyword evidence="8 17" id="KW-0813">Transport</keyword>
<keyword evidence="15 17" id="KW-0460">Magnesium</keyword>
<dbReference type="RefSeq" id="WP_406792244.1">
    <property type="nucleotide sequence ID" value="NZ_JBJHZX010000015.1"/>
</dbReference>
<keyword evidence="12 17" id="KW-0598">Phosphotransferase system</keyword>
<sequence length="537" mass="60875">MKKGISASKGYAIGRIIIKEESKVDIQKIYVTNVLEEKVRFEKALRLSKDQLEHVKIKTKNQLGEDKAEVFESHIMLLEDIEFAGAIKLKIEKEHINAEKALYDIVNRYVEAFQVMEDEYIRERANDIKDVGNRILVNLMGSRVSLGNFLDNTVIAAHDLTPSDTAQLDKNKVVAFITDLGGKTSHSVIMAKAFEIPAVVGMKDITSSVKNGDLVIVDGVEGIVIVNPSEHLIEEYKIKRENYNREREKLKSLINLKIVTKSGKRIKILGNIGKPEDIEHVLKNGGEGVGLFRTEFLYMDRDNMPGEDEQFEAYKHVLEKMKNKSVVIRTLDIGGDKKLPYFPMEEEMNPSLGYRSIRMCLHRKDIFKVQLRALLRASVFGHLKIIFPMISSVEEFLQAKKVLQECMGQLTREKKEFNKDLQTGIMVEVPAAAINAEEMAKYADFFSIGTNDLIQYTLAVDRMNEKVAYLYDPMHPAVLSLIKTTIEAAHKNGKLCSMCGEMASDENAIKCLVQYGLDEFSMSPQSILKIKQLIKNY</sequence>
<dbReference type="InterPro" id="IPR024692">
    <property type="entry name" value="PTS_EI"/>
</dbReference>
<comment type="catalytic activity">
    <reaction evidence="1 17">
        <text>L-histidyl-[protein] + phosphoenolpyruvate = N(pros)-phospho-L-histidyl-[protein] + pyruvate</text>
        <dbReference type="Rhea" id="RHEA:23880"/>
        <dbReference type="Rhea" id="RHEA-COMP:9745"/>
        <dbReference type="Rhea" id="RHEA-COMP:9746"/>
        <dbReference type="ChEBI" id="CHEBI:15361"/>
        <dbReference type="ChEBI" id="CHEBI:29979"/>
        <dbReference type="ChEBI" id="CHEBI:58702"/>
        <dbReference type="ChEBI" id="CHEBI:64837"/>
        <dbReference type="EC" id="2.7.3.9"/>
    </reaction>
</comment>
<evidence type="ECO:0000256" key="8">
    <source>
        <dbReference type="ARBA" id="ARBA00022448"/>
    </source>
</evidence>
<reference evidence="21 22" key="1">
    <citation type="submission" date="2024-11" db="EMBL/GenBank/DDBJ databases">
        <authorList>
            <person name="Heng Y.C."/>
            <person name="Lim A.C.H."/>
            <person name="Lee J.K.Y."/>
            <person name="Kittelmann S."/>
        </authorList>
    </citation>
    <scope>NUCLEOTIDE SEQUENCE [LARGE SCALE GENOMIC DNA]</scope>
    <source>
        <strain evidence="21 22">WILCCON 0269</strain>
    </source>
</reference>
<comment type="function">
    <text evidence="3 17">General (non sugar-specific) component of the phosphoenolpyruvate-dependent sugar phosphotransferase system (sugar PTS). This major carbohydrate active-transport system catalyzes the phosphorylation of incoming sugar substrates concomitantly with their translocation across the cell membrane. Enzyme I transfers the phosphoryl group from phosphoenolpyruvate (PEP) to the phosphoryl carrier protein (HPr).</text>
</comment>
<dbReference type="Proteomes" id="UP001623660">
    <property type="component" value="Unassembled WGS sequence"/>
</dbReference>
<dbReference type="PROSITE" id="PS00742">
    <property type="entry name" value="PEP_ENZYMES_2"/>
    <property type="match status" value="1"/>
</dbReference>
<evidence type="ECO:0000256" key="7">
    <source>
        <dbReference type="ARBA" id="ARBA00016544"/>
    </source>
</evidence>
<dbReference type="Pfam" id="PF05524">
    <property type="entry name" value="PEP-utilisers_N"/>
    <property type="match status" value="1"/>
</dbReference>
<accession>A0ABW8SJF0</accession>
<comment type="similarity">
    <text evidence="5 17">Belongs to the PEP-utilizing enzyme family.</text>
</comment>
<dbReference type="Gene3D" id="3.20.20.60">
    <property type="entry name" value="Phosphoenolpyruvate-binding domains"/>
    <property type="match status" value="1"/>
</dbReference>
<feature type="domain" description="PEP-utilising enzyme mobile" evidence="18">
    <location>
        <begin position="151"/>
        <end position="222"/>
    </location>
</feature>
<evidence type="ECO:0000256" key="4">
    <source>
        <dbReference type="ARBA" id="ARBA00004496"/>
    </source>
</evidence>
<dbReference type="NCBIfam" id="TIGR01417">
    <property type="entry name" value="PTS_I_fam"/>
    <property type="match status" value="1"/>
</dbReference>
<keyword evidence="13 17" id="KW-0479">Metal-binding</keyword>
<dbReference type="SUPFAM" id="SSF47831">
    <property type="entry name" value="Enzyme I of the PEP:sugar phosphotransferase system HPr-binding (sub)domain"/>
    <property type="match status" value="1"/>
</dbReference>
<dbReference type="EMBL" id="JBJHZX010000015">
    <property type="protein sequence ID" value="MFL0196130.1"/>
    <property type="molecule type" value="Genomic_DNA"/>
</dbReference>
<dbReference type="Pfam" id="PF02896">
    <property type="entry name" value="PEP-utilizers_C"/>
    <property type="match status" value="1"/>
</dbReference>
<dbReference type="SUPFAM" id="SSF51621">
    <property type="entry name" value="Phosphoenolpyruvate/pyruvate domain"/>
    <property type="match status" value="1"/>
</dbReference>
<evidence type="ECO:0000259" key="19">
    <source>
        <dbReference type="Pfam" id="PF02896"/>
    </source>
</evidence>
<dbReference type="PRINTS" id="PR01736">
    <property type="entry name" value="PHPHTRNFRASE"/>
</dbReference>
<dbReference type="InterPro" id="IPR006318">
    <property type="entry name" value="PTS_EI-like"/>
</dbReference>
<keyword evidence="11 17" id="KW-0808">Transferase</keyword>
<evidence type="ECO:0000313" key="21">
    <source>
        <dbReference type="EMBL" id="MFL0196130.1"/>
    </source>
</evidence>
<dbReference type="Pfam" id="PF00391">
    <property type="entry name" value="PEP-utilizers"/>
    <property type="match status" value="1"/>
</dbReference>